<dbReference type="AlphaFoldDB" id="A5D5Y1"/>
<dbReference type="GO" id="GO:0003677">
    <property type="term" value="F:DNA binding"/>
    <property type="evidence" value="ECO:0007669"/>
    <property type="project" value="InterPro"/>
</dbReference>
<dbReference type="InterPro" id="IPR017956">
    <property type="entry name" value="AT_hook_DNA-bd_motif"/>
</dbReference>
<dbReference type="EMBL" id="AP009389">
    <property type="protein sequence ID" value="BAF58346.1"/>
    <property type="molecule type" value="Genomic_DNA"/>
</dbReference>
<feature type="region of interest" description="Disordered" evidence="1">
    <location>
        <begin position="58"/>
        <end position="82"/>
    </location>
</feature>
<keyword evidence="3" id="KW-1185">Reference proteome</keyword>
<name>A5D5Y1_PELTS</name>
<organism evidence="2 3">
    <name type="scientific">Pelotomaculum thermopropionicum (strain DSM 13744 / JCM 10971 / SI)</name>
    <dbReference type="NCBI Taxonomy" id="370438"/>
    <lineage>
        <taxon>Bacteria</taxon>
        <taxon>Bacillati</taxon>
        <taxon>Bacillota</taxon>
        <taxon>Clostridia</taxon>
        <taxon>Eubacteriales</taxon>
        <taxon>Desulfotomaculaceae</taxon>
        <taxon>Pelotomaculum</taxon>
    </lineage>
</organism>
<dbReference type="HOGENOM" id="CLU_1774374_0_0_9"/>
<dbReference type="STRING" id="370438.PTH_0165"/>
<gene>
    <name evidence="2" type="ordered locus">PTH_0165</name>
</gene>
<evidence type="ECO:0000313" key="3">
    <source>
        <dbReference type="Proteomes" id="UP000006556"/>
    </source>
</evidence>
<dbReference type="Pfam" id="PF02178">
    <property type="entry name" value="AT_hook"/>
    <property type="match status" value="1"/>
</dbReference>
<dbReference type="Proteomes" id="UP000006556">
    <property type="component" value="Chromosome"/>
</dbReference>
<sequence>MSSNQAATKKRGRPKKNIDLVRVLELERAGKTDQEIAGELGVSVRTFRSFRKKHGIAPAAGWGGARRGAGRKEFSGGSHDESDAYMERQQAIDARVNSIDAGLRAGRFNLTFDQWLKWAGSVFKYSKERGVYTSEEGLGIPAVIRFYIG</sequence>
<protein>
    <submittedName>
        <fullName evidence="2">Uncharacterized protein</fullName>
    </submittedName>
</protein>
<accession>A5D5Y1</accession>
<dbReference type="eggNOG" id="ENOG5033W3J">
    <property type="taxonomic scope" value="Bacteria"/>
</dbReference>
<evidence type="ECO:0000313" key="2">
    <source>
        <dbReference type="EMBL" id="BAF58346.1"/>
    </source>
</evidence>
<feature type="compositionally biased region" description="Basic and acidic residues" evidence="1">
    <location>
        <begin position="70"/>
        <end position="82"/>
    </location>
</feature>
<proteinExistence type="predicted"/>
<reference evidence="3" key="1">
    <citation type="journal article" date="2008" name="Genome Res.">
        <title>The genome of Pelotomaculum thermopropionicum reveals niche-associated evolution in anaerobic microbiota.</title>
        <authorList>
            <person name="Kosaka T."/>
            <person name="Kato S."/>
            <person name="Shimoyama T."/>
            <person name="Ishii S."/>
            <person name="Abe T."/>
            <person name="Watanabe K."/>
        </authorList>
    </citation>
    <scope>NUCLEOTIDE SEQUENCE [LARGE SCALE GENOMIC DNA]</scope>
    <source>
        <strain evidence="3">DSM 13744 / JCM 10971 / SI</strain>
    </source>
</reference>
<evidence type="ECO:0000256" key="1">
    <source>
        <dbReference type="SAM" id="MobiDB-lite"/>
    </source>
</evidence>
<dbReference type="KEGG" id="pth:PTH_0165"/>